<dbReference type="PANTHER" id="PTHR30008:SF0">
    <property type="entry name" value="EXODEOXYRIBONUCLEASE 7 LARGE SUBUNIT"/>
    <property type="match status" value="1"/>
</dbReference>
<keyword evidence="4 5" id="KW-0269">Exonuclease</keyword>
<dbReference type="InterPro" id="IPR003753">
    <property type="entry name" value="Exonuc_VII_L"/>
</dbReference>
<dbReference type="InterPro" id="IPR025824">
    <property type="entry name" value="OB-fold_nuc-bd_dom"/>
</dbReference>
<comment type="similarity">
    <text evidence="5 6">Belongs to the XseA family.</text>
</comment>
<comment type="catalytic activity">
    <reaction evidence="5 6">
        <text>Exonucleolytic cleavage in either 5'- to 3'- or 3'- to 5'-direction to yield nucleoside 5'-phosphates.</text>
        <dbReference type="EC" id="3.1.11.6"/>
    </reaction>
</comment>
<comment type="subcellular location">
    <subcellularLocation>
        <location evidence="5 6">Cytoplasm</location>
    </subcellularLocation>
</comment>
<keyword evidence="7" id="KW-0175">Coiled coil</keyword>
<evidence type="ECO:0000256" key="6">
    <source>
        <dbReference type="RuleBase" id="RU004355"/>
    </source>
</evidence>
<comment type="caution">
    <text evidence="10">The sequence shown here is derived from an EMBL/GenBank/DDBJ whole genome shotgun (WGS) entry which is preliminary data.</text>
</comment>
<evidence type="ECO:0000256" key="3">
    <source>
        <dbReference type="ARBA" id="ARBA00022801"/>
    </source>
</evidence>
<evidence type="ECO:0000313" key="10">
    <source>
        <dbReference type="EMBL" id="MFG6449468.1"/>
    </source>
</evidence>
<evidence type="ECO:0000256" key="4">
    <source>
        <dbReference type="ARBA" id="ARBA00022839"/>
    </source>
</evidence>
<dbReference type="NCBIfam" id="TIGR00237">
    <property type="entry name" value="xseA"/>
    <property type="match status" value="1"/>
</dbReference>
<evidence type="ECO:0000256" key="2">
    <source>
        <dbReference type="ARBA" id="ARBA00022722"/>
    </source>
</evidence>
<keyword evidence="2 5" id="KW-0540">Nuclease</keyword>
<dbReference type="CDD" id="cd04489">
    <property type="entry name" value="ExoVII_LU_OBF"/>
    <property type="match status" value="1"/>
</dbReference>
<comment type="subunit">
    <text evidence="5">Heterooligomer composed of large and small subunits.</text>
</comment>
<dbReference type="InterPro" id="IPR020579">
    <property type="entry name" value="Exonuc_VII_lsu_C"/>
</dbReference>
<evidence type="ECO:0000259" key="8">
    <source>
        <dbReference type="Pfam" id="PF02601"/>
    </source>
</evidence>
<dbReference type="Pfam" id="PF13742">
    <property type="entry name" value="tRNA_anti_2"/>
    <property type="match status" value="1"/>
</dbReference>
<organism evidence="10 11">
    <name type="scientific">Roseateles rivi</name>
    <dbReference type="NCBI Taxonomy" id="3299028"/>
    <lineage>
        <taxon>Bacteria</taxon>
        <taxon>Pseudomonadati</taxon>
        <taxon>Pseudomonadota</taxon>
        <taxon>Betaproteobacteria</taxon>
        <taxon>Burkholderiales</taxon>
        <taxon>Sphaerotilaceae</taxon>
        <taxon>Roseateles</taxon>
    </lineage>
</organism>
<protein>
    <recommendedName>
        <fullName evidence="5">Exodeoxyribonuclease 7 large subunit</fullName>
        <ecNumber evidence="5">3.1.11.6</ecNumber>
    </recommendedName>
    <alternativeName>
        <fullName evidence="5">Exodeoxyribonuclease VII large subunit</fullName>
        <shortName evidence="5">Exonuclease VII large subunit</shortName>
    </alternativeName>
</protein>
<keyword evidence="1 5" id="KW-0963">Cytoplasm</keyword>
<comment type="function">
    <text evidence="5">Bidirectionally degrades single-stranded DNA into large acid-insoluble oligonucleotides, which are then degraded further into small acid-soluble oligonucleotides.</text>
</comment>
<name>A0ABW7FYU3_9BURK</name>
<proteinExistence type="inferred from homology"/>
<dbReference type="PANTHER" id="PTHR30008">
    <property type="entry name" value="EXODEOXYRIBONUCLEASE 7 LARGE SUBUNIT"/>
    <property type="match status" value="1"/>
</dbReference>
<dbReference type="RefSeq" id="WP_394462681.1">
    <property type="nucleotide sequence ID" value="NZ_JBIGHZ010000005.1"/>
</dbReference>
<gene>
    <name evidence="5 10" type="primary">xseA</name>
    <name evidence="10" type="ORF">ACG0Z6_14665</name>
</gene>
<evidence type="ECO:0000256" key="7">
    <source>
        <dbReference type="SAM" id="Coils"/>
    </source>
</evidence>
<evidence type="ECO:0000259" key="9">
    <source>
        <dbReference type="Pfam" id="PF13742"/>
    </source>
</evidence>
<dbReference type="Proteomes" id="UP001606099">
    <property type="component" value="Unassembled WGS sequence"/>
</dbReference>
<feature type="domain" description="Exonuclease VII large subunit C-terminal" evidence="8">
    <location>
        <begin position="133"/>
        <end position="425"/>
    </location>
</feature>
<feature type="coiled-coil region" evidence="7">
    <location>
        <begin position="324"/>
        <end position="355"/>
    </location>
</feature>
<keyword evidence="3 5" id="KW-0378">Hydrolase</keyword>
<reference evidence="10 11" key="1">
    <citation type="submission" date="2024-08" db="EMBL/GenBank/DDBJ databases">
        <authorList>
            <person name="Lu H."/>
        </authorList>
    </citation>
    <scope>NUCLEOTIDE SEQUENCE [LARGE SCALE GENOMIC DNA]</scope>
    <source>
        <strain evidence="10 11">BYS180W</strain>
    </source>
</reference>
<dbReference type="EMBL" id="JBIGHZ010000005">
    <property type="protein sequence ID" value="MFG6449468.1"/>
    <property type="molecule type" value="Genomic_DNA"/>
</dbReference>
<dbReference type="Pfam" id="PF02601">
    <property type="entry name" value="Exonuc_VII_L"/>
    <property type="match status" value="1"/>
</dbReference>
<evidence type="ECO:0000256" key="5">
    <source>
        <dbReference type="HAMAP-Rule" id="MF_00378"/>
    </source>
</evidence>
<dbReference type="HAMAP" id="MF_00378">
    <property type="entry name" value="Exonuc_7_L"/>
    <property type="match status" value="1"/>
</dbReference>
<sequence>MNELGRMDAARMVWGVGALLLAVSDSLAQRFASVAVEGEISGFVRASSGHCYFTLKDGAGSGAALRCAMFRRAAGLLDFSPQDGQKVQLRGRLAVYEARGELQLVVESMSRAGVGALYEQFLRLRAKLEAEGLFDAERKRALPGFVRRVAIITSPVGAALQDVLTALARRAPHVQALVYPSLVQGEQAPAALVRALAQVNQEQGTRRADLILLVRGGGSLEDLWAFNDERVVRAVAQSGLPVVCGVGHETDISLCDLAADLRAPTPTAAAELAALPTQEWLEHLQSLQQRLRRSVLAHLDRRAQRLDRVSLRLARPGAMVSRQHQRLNNLANALAQQLKRQLAQRQQRLERLVLRRQHAQVMLMQRLQQRLHAQQQRLSALDPQRVLSRGYVWLDDGAGQPIGSVTQLQPEQQAFAVLVDGRAQLRVEGVQPNLALPAKE</sequence>
<evidence type="ECO:0000313" key="11">
    <source>
        <dbReference type="Proteomes" id="UP001606099"/>
    </source>
</evidence>
<keyword evidence="11" id="KW-1185">Reference proteome</keyword>
<evidence type="ECO:0000256" key="1">
    <source>
        <dbReference type="ARBA" id="ARBA00022490"/>
    </source>
</evidence>
<dbReference type="EC" id="3.1.11.6" evidence="5"/>
<feature type="domain" description="OB-fold nucleic acid binding" evidence="9">
    <location>
        <begin position="16"/>
        <end position="109"/>
    </location>
</feature>
<dbReference type="GO" id="GO:0008855">
    <property type="term" value="F:exodeoxyribonuclease VII activity"/>
    <property type="evidence" value="ECO:0007669"/>
    <property type="project" value="UniProtKB-EC"/>
</dbReference>
<accession>A0ABW7FYU3</accession>